<gene>
    <name evidence="11" type="ORF">LSH36_280g01055</name>
</gene>
<evidence type="ECO:0000256" key="1">
    <source>
        <dbReference type="ARBA" id="ARBA00004606"/>
    </source>
</evidence>
<keyword evidence="6" id="KW-0735">Signal-anchor</keyword>
<evidence type="ECO:0000313" key="11">
    <source>
        <dbReference type="EMBL" id="KAK2153971.1"/>
    </source>
</evidence>
<keyword evidence="9" id="KW-0325">Glycoprotein</keyword>
<dbReference type="Pfam" id="PF02485">
    <property type="entry name" value="Branch"/>
    <property type="match status" value="1"/>
</dbReference>
<evidence type="ECO:0000256" key="5">
    <source>
        <dbReference type="ARBA" id="ARBA00022692"/>
    </source>
</evidence>
<comment type="caution">
    <text evidence="11">The sequence shown here is derived from an EMBL/GenBank/DDBJ whole genome shotgun (WGS) entry which is preliminary data.</text>
</comment>
<evidence type="ECO:0000256" key="8">
    <source>
        <dbReference type="ARBA" id="ARBA00023136"/>
    </source>
</evidence>
<dbReference type="GO" id="GO:0016020">
    <property type="term" value="C:membrane"/>
    <property type="evidence" value="ECO:0007669"/>
    <property type="project" value="UniProtKB-SubCell"/>
</dbReference>
<name>A0AAD9N3T0_9ANNE</name>
<dbReference type="PANTHER" id="PTHR19297:SF191">
    <property type="entry name" value="PROTEIN XYLOSYLTRANSFERASE"/>
    <property type="match status" value="1"/>
</dbReference>
<comment type="similarity">
    <text evidence="10">Belongs to the glycosyltransferase 14 family.</text>
</comment>
<comment type="subcellular location">
    <subcellularLocation>
        <location evidence="1">Membrane</location>
        <topology evidence="1">Single-pass type II membrane protein</topology>
    </subcellularLocation>
</comment>
<dbReference type="PANTHER" id="PTHR19297">
    <property type="entry name" value="GLYCOSYLTRANSFERASE 14 FAMILY MEMBER"/>
    <property type="match status" value="1"/>
</dbReference>
<sequence>MELLYKKCKHWNYLLTLSGQMYPLKTNLDIIRILKSLNGSNAVEGSIKEAERVKGRWYTQPPPPLNITIVKGGCHFAVTRSFVRYVLYDVRALLFRNWVRSIQYPDEHYFQTLSHNAHLEVPGAYTGTL</sequence>
<organism evidence="11 12">
    <name type="scientific">Paralvinella palmiformis</name>
    <dbReference type="NCBI Taxonomy" id="53620"/>
    <lineage>
        <taxon>Eukaryota</taxon>
        <taxon>Metazoa</taxon>
        <taxon>Spiralia</taxon>
        <taxon>Lophotrochozoa</taxon>
        <taxon>Annelida</taxon>
        <taxon>Polychaeta</taxon>
        <taxon>Sedentaria</taxon>
        <taxon>Canalipalpata</taxon>
        <taxon>Terebellida</taxon>
        <taxon>Terebelliformia</taxon>
        <taxon>Alvinellidae</taxon>
        <taxon>Paralvinella</taxon>
    </lineage>
</organism>
<keyword evidence="12" id="KW-1185">Reference proteome</keyword>
<dbReference type="InterPro" id="IPR003406">
    <property type="entry name" value="Glyco_trans_14"/>
</dbReference>
<keyword evidence="3" id="KW-0328">Glycosyltransferase</keyword>
<accession>A0AAD9N3T0</accession>
<comment type="pathway">
    <text evidence="2">Protein modification; protein glycosylation.</text>
</comment>
<proteinExistence type="inferred from homology"/>
<evidence type="ECO:0000256" key="7">
    <source>
        <dbReference type="ARBA" id="ARBA00022989"/>
    </source>
</evidence>
<keyword evidence="5" id="KW-0812">Transmembrane</keyword>
<dbReference type="Proteomes" id="UP001208570">
    <property type="component" value="Unassembled WGS sequence"/>
</dbReference>
<evidence type="ECO:0000256" key="4">
    <source>
        <dbReference type="ARBA" id="ARBA00022679"/>
    </source>
</evidence>
<evidence type="ECO:0000313" key="12">
    <source>
        <dbReference type="Proteomes" id="UP001208570"/>
    </source>
</evidence>
<keyword evidence="7" id="KW-1133">Transmembrane helix</keyword>
<evidence type="ECO:0000256" key="3">
    <source>
        <dbReference type="ARBA" id="ARBA00022676"/>
    </source>
</evidence>
<evidence type="ECO:0000256" key="6">
    <source>
        <dbReference type="ARBA" id="ARBA00022968"/>
    </source>
</evidence>
<evidence type="ECO:0000256" key="2">
    <source>
        <dbReference type="ARBA" id="ARBA00004922"/>
    </source>
</evidence>
<evidence type="ECO:0000256" key="10">
    <source>
        <dbReference type="ARBA" id="ARBA00038150"/>
    </source>
</evidence>
<dbReference type="GO" id="GO:0008375">
    <property type="term" value="F:acetylglucosaminyltransferase activity"/>
    <property type="evidence" value="ECO:0007669"/>
    <property type="project" value="TreeGrafter"/>
</dbReference>
<dbReference type="AlphaFoldDB" id="A0AAD9N3T0"/>
<keyword evidence="8" id="KW-0472">Membrane</keyword>
<keyword evidence="4" id="KW-0808">Transferase</keyword>
<evidence type="ECO:0000256" key="9">
    <source>
        <dbReference type="ARBA" id="ARBA00023180"/>
    </source>
</evidence>
<reference evidence="11" key="1">
    <citation type="journal article" date="2023" name="Mol. Biol. Evol.">
        <title>Third-Generation Sequencing Reveals the Adaptive Role of the Epigenome in Three Deep-Sea Polychaetes.</title>
        <authorList>
            <person name="Perez M."/>
            <person name="Aroh O."/>
            <person name="Sun Y."/>
            <person name="Lan Y."/>
            <person name="Juniper S.K."/>
            <person name="Young C.R."/>
            <person name="Angers B."/>
            <person name="Qian P.Y."/>
        </authorList>
    </citation>
    <scope>NUCLEOTIDE SEQUENCE</scope>
    <source>
        <strain evidence="11">P08H-3</strain>
    </source>
</reference>
<protein>
    <submittedName>
        <fullName evidence="11">Uncharacterized protein</fullName>
    </submittedName>
</protein>
<dbReference type="EMBL" id="JAODUP010000280">
    <property type="protein sequence ID" value="KAK2153971.1"/>
    <property type="molecule type" value="Genomic_DNA"/>
</dbReference>